<gene>
    <name evidence="2" type="ORF">HCJ96_06680</name>
</gene>
<feature type="coiled-coil region" evidence="1">
    <location>
        <begin position="28"/>
        <end position="55"/>
    </location>
</feature>
<keyword evidence="1" id="KW-0175">Coiled coil</keyword>
<organism evidence="2 3">
    <name type="scientific">Alteromonas ponticola</name>
    <dbReference type="NCBI Taxonomy" id="2720613"/>
    <lineage>
        <taxon>Bacteria</taxon>
        <taxon>Pseudomonadati</taxon>
        <taxon>Pseudomonadota</taxon>
        <taxon>Gammaproteobacteria</taxon>
        <taxon>Alteromonadales</taxon>
        <taxon>Alteromonadaceae</taxon>
        <taxon>Alteromonas/Salinimonas group</taxon>
        <taxon>Alteromonas</taxon>
    </lineage>
</organism>
<keyword evidence="3" id="KW-1185">Reference proteome</keyword>
<name>A0ABX1R3B3_9ALTE</name>
<comment type="caution">
    <text evidence="2">The sequence shown here is derived from an EMBL/GenBank/DDBJ whole genome shotgun (WGS) entry which is preliminary data.</text>
</comment>
<sequence>MNMTAIAIVAIIAWAIVSITDSLKSKNVKKANRDVSQLESEVAQLKERVAVLEKIVTDSNYDLKRQFDDLESEKVA</sequence>
<protein>
    <submittedName>
        <fullName evidence="2">Uncharacterized protein</fullName>
    </submittedName>
</protein>
<reference evidence="2 3" key="1">
    <citation type="submission" date="2020-03" db="EMBL/GenBank/DDBJ databases">
        <title>Alteromonas ponticola sp. nov., isolated from seawater.</title>
        <authorList>
            <person name="Yoon J.-H."/>
            <person name="Kim Y.-O."/>
        </authorList>
    </citation>
    <scope>NUCLEOTIDE SEQUENCE [LARGE SCALE GENOMIC DNA]</scope>
    <source>
        <strain evidence="2 3">MYP5</strain>
    </source>
</reference>
<evidence type="ECO:0000313" key="2">
    <source>
        <dbReference type="EMBL" id="NMH59695.1"/>
    </source>
</evidence>
<dbReference type="RefSeq" id="WP_169210253.1">
    <property type="nucleotide sequence ID" value="NZ_JAATNW010000003.1"/>
</dbReference>
<accession>A0ABX1R3B3</accession>
<evidence type="ECO:0000256" key="1">
    <source>
        <dbReference type="SAM" id="Coils"/>
    </source>
</evidence>
<proteinExistence type="predicted"/>
<evidence type="ECO:0000313" key="3">
    <source>
        <dbReference type="Proteomes" id="UP000709336"/>
    </source>
</evidence>
<dbReference type="Proteomes" id="UP000709336">
    <property type="component" value="Unassembled WGS sequence"/>
</dbReference>
<dbReference type="EMBL" id="JAATNW010000003">
    <property type="protein sequence ID" value="NMH59695.1"/>
    <property type="molecule type" value="Genomic_DNA"/>
</dbReference>